<dbReference type="InterPro" id="IPR010770">
    <property type="entry name" value="Ecd"/>
</dbReference>
<dbReference type="GO" id="GO:0005634">
    <property type="term" value="C:nucleus"/>
    <property type="evidence" value="ECO:0007669"/>
    <property type="project" value="TreeGrafter"/>
</dbReference>
<gene>
    <name evidence="2" type="primary">ECD</name>
</gene>
<proteinExistence type="evidence at transcript level"/>
<accession>T2MI61</accession>
<reference evidence="2" key="1">
    <citation type="journal article" date="2013" name="Genome Biol. Evol.">
        <title>Punctuated emergences of genetic and phenotypic innovations in eumetazoan, bilaterian, euteleostome, and hominidae ancestors.</title>
        <authorList>
            <person name="Wenger Y."/>
            <person name="Galliot B."/>
        </authorList>
    </citation>
    <scope>NUCLEOTIDE SEQUENCE</scope>
    <source>
        <tissue evidence="2">Whole animals</tissue>
    </source>
</reference>
<feature type="region of interest" description="Disordered" evidence="1">
    <location>
        <begin position="504"/>
        <end position="525"/>
    </location>
</feature>
<dbReference type="PANTHER" id="PTHR13060:SF0">
    <property type="entry name" value="PROTEIN ECDYSONELESS HOMOLOG"/>
    <property type="match status" value="1"/>
</dbReference>
<evidence type="ECO:0000313" key="2">
    <source>
        <dbReference type="EMBL" id="CDG71577.1"/>
    </source>
</evidence>
<sequence>MSSDIIVEYRIFHLNDDVLKIVRNYYDDLINSVAKEYIWQKESFRLSSVEEYSGLACLSGSTCVGENINDEWFIVYLLFEISKHHKDVIIQVNDNDGDFLLIEAADFLPPWLTPANSENRVFIKDGKMHFIPIPSNPAIHIPSNPAEIMVNFNSTPTLKQAYHLLTSSLKTVANENVQCAIQKRISCYPSKFMKEFHHALCYIPVEIVYILQKKPKLVSSAVQAFYERDSSDIKTCRSMSSFKPESRTLVLVRFTRHLYCQLMQAHFVPEQNSLWKLPAVSNSLRKPAELGFKLTCGFQILLSRLNAADSKDNTNKAPSLSEPSGKMWEQYLLNLNNSNYFKNELEGSVKYKDLMNKAKLHFQDHVANSYKSDTIGLLIQDLIHESGQYISDIKPACENVGLEDDDSWMTLTEEELDNMMLNMWGKNHPDTKKHTENLNTLVTNMKSFVEQVSSYEGAEPLNNDYKGAEPLNSDLKQNDKDKVLDPIHFEPDIFMKTIKNLLDSSSDTNKQDMSDDDEENDSDSDLDSEMVEVMQQMDNELRTTNIPKSFDCKEEKFGLNEEIMNIDINLVKNFLESFSSQEGLSGPVSNILQSIGMSLPPNDYEM</sequence>
<evidence type="ECO:0000256" key="1">
    <source>
        <dbReference type="SAM" id="MobiDB-lite"/>
    </source>
</evidence>
<protein>
    <submittedName>
        <fullName evidence="2">Protein SGT1</fullName>
    </submittedName>
</protein>
<dbReference type="Pfam" id="PF07093">
    <property type="entry name" value="SGT1"/>
    <property type="match status" value="1"/>
</dbReference>
<name>T2MI61_HYDVU</name>
<dbReference type="PANTHER" id="PTHR13060">
    <property type="entry name" value="SGT1 PROTEIN HSGT1 SUPPRESSOR OF GCR2"/>
    <property type="match status" value="1"/>
</dbReference>
<organism evidence="2">
    <name type="scientific">Hydra vulgaris</name>
    <name type="common">Hydra</name>
    <name type="synonym">Hydra attenuata</name>
    <dbReference type="NCBI Taxonomy" id="6087"/>
    <lineage>
        <taxon>Eukaryota</taxon>
        <taxon>Metazoa</taxon>
        <taxon>Cnidaria</taxon>
        <taxon>Hydrozoa</taxon>
        <taxon>Hydroidolina</taxon>
        <taxon>Anthoathecata</taxon>
        <taxon>Aplanulata</taxon>
        <taxon>Hydridae</taxon>
        <taxon>Hydra</taxon>
    </lineage>
</organism>
<feature type="compositionally biased region" description="Acidic residues" evidence="1">
    <location>
        <begin position="514"/>
        <end position="525"/>
    </location>
</feature>
<dbReference type="OrthoDB" id="27237at2759"/>
<dbReference type="AlphaFoldDB" id="T2MI61"/>
<dbReference type="EMBL" id="HAAD01005345">
    <property type="protein sequence ID" value="CDG71577.1"/>
    <property type="molecule type" value="mRNA"/>
</dbReference>